<protein>
    <submittedName>
        <fullName evidence="2">Uncharacterized protein</fullName>
    </submittedName>
</protein>
<keyword evidence="1" id="KW-1133">Transmembrane helix</keyword>
<keyword evidence="1" id="KW-0472">Membrane</keyword>
<dbReference type="AlphaFoldDB" id="A0AB39R3A0"/>
<keyword evidence="1" id="KW-0812">Transmembrane</keyword>
<feature type="transmembrane region" description="Helical" evidence="1">
    <location>
        <begin position="35"/>
        <end position="54"/>
    </location>
</feature>
<organism evidence="2">
    <name type="scientific">Streptomyces sp. R39</name>
    <dbReference type="NCBI Taxonomy" id="3238631"/>
    <lineage>
        <taxon>Bacteria</taxon>
        <taxon>Bacillati</taxon>
        <taxon>Actinomycetota</taxon>
        <taxon>Actinomycetes</taxon>
        <taxon>Kitasatosporales</taxon>
        <taxon>Streptomycetaceae</taxon>
        <taxon>Streptomyces</taxon>
    </lineage>
</organism>
<evidence type="ECO:0000313" key="2">
    <source>
        <dbReference type="EMBL" id="XDQ49315.1"/>
    </source>
</evidence>
<dbReference type="RefSeq" id="WP_369227969.1">
    <property type="nucleotide sequence ID" value="NZ_CP163441.1"/>
</dbReference>
<evidence type="ECO:0000256" key="1">
    <source>
        <dbReference type="SAM" id="Phobius"/>
    </source>
</evidence>
<accession>A0AB39R3A0</accession>
<feature type="transmembrane region" description="Helical" evidence="1">
    <location>
        <begin position="66"/>
        <end position="87"/>
    </location>
</feature>
<dbReference type="EMBL" id="CP163441">
    <property type="protein sequence ID" value="XDQ49315.1"/>
    <property type="molecule type" value="Genomic_DNA"/>
</dbReference>
<reference evidence="2" key="1">
    <citation type="submission" date="2024-07" db="EMBL/GenBank/DDBJ databases">
        <authorList>
            <person name="Yu S.T."/>
        </authorList>
    </citation>
    <scope>NUCLEOTIDE SEQUENCE</scope>
    <source>
        <strain evidence="2">R39</strain>
    </source>
</reference>
<sequence length="207" mass="21971">MEPKIPSALRRTAERKNLGGLLAIHRPAVRNVGKYAVGCVVSWAAVGAVISSWANGGVFLWNGGQVSPAFVFVLMLLIAVAVSYLLAAAVRERRAAPSAYVFVDGLVVSGADGEALSARWDALSCIEVVEQRAPDYVRGTKVVRRAYILHGQDGTAWPVHHEFRNSADFVALVNAALVDFPAEPCHGTSAEAGGAGGDEPPQCRHSR</sequence>
<proteinExistence type="predicted"/>
<name>A0AB39R3A0_9ACTN</name>
<gene>
    <name evidence="2" type="ORF">AB5J52_47650</name>
</gene>